<protein>
    <submittedName>
        <fullName evidence="2">Plasmid stabilization system protein ParE</fullName>
    </submittedName>
</protein>
<evidence type="ECO:0000256" key="1">
    <source>
        <dbReference type="ARBA" id="ARBA00022649"/>
    </source>
</evidence>
<accession>A0A7X0J6J8</accession>
<dbReference type="Proteomes" id="UP000521017">
    <property type="component" value="Unassembled WGS sequence"/>
</dbReference>
<dbReference type="EMBL" id="JACHCC010000012">
    <property type="protein sequence ID" value="MBB6502033.1"/>
    <property type="molecule type" value="Genomic_DNA"/>
</dbReference>
<gene>
    <name evidence="2" type="ORF">HDF25_004210</name>
</gene>
<comment type="caution">
    <text evidence="2">The sequence shown here is derived from an EMBL/GenBank/DDBJ whole genome shotgun (WGS) entry which is preliminary data.</text>
</comment>
<reference evidence="2 3" key="1">
    <citation type="submission" date="2020-08" db="EMBL/GenBank/DDBJ databases">
        <title>Genomic Encyclopedia of Type Strains, Phase IV (KMG-V): Genome sequencing to study the core and pangenomes of soil and plant-associated prokaryotes.</title>
        <authorList>
            <person name="Whitman W."/>
        </authorList>
    </citation>
    <scope>NUCLEOTIDE SEQUENCE [LARGE SCALE GENOMIC DNA]</scope>
    <source>
        <strain evidence="2 3">M2T3</strain>
    </source>
</reference>
<evidence type="ECO:0000313" key="3">
    <source>
        <dbReference type="Proteomes" id="UP000521017"/>
    </source>
</evidence>
<evidence type="ECO:0000313" key="2">
    <source>
        <dbReference type="EMBL" id="MBB6502033.1"/>
    </source>
</evidence>
<dbReference type="Pfam" id="PF05016">
    <property type="entry name" value="ParE_toxin"/>
    <property type="match status" value="1"/>
</dbReference>
<dbReference type="InterPro" id="IPR007712">
    <property type="entry name" value="RelE/ParE_toxin"/>
</dbReference>
<sequence>MSSYKIKVFPEALDDIQKATDWYNEQSYGLGTRFQKQVVQQINKLNKTAEVYTVRYSNVRCMVIKKFPFMIHFLIEDEIVVIFAIFHTSRNPKIWDKLLKQK</sequence>
<dbReference type="InterPro" id="IPR035093">
    <property type="entry name" value="RelE/ParE_toxin_dom_sf"/>
</dbReference>
<keyword evidence="1" id="KW-1277">Toxin-antitoxin system</keyword>
<name>A0A7X0J6J8_9SPHI</name>
<organism evidence="2 3">
    <name type="scientific">Pedobacter cryoconitis</name>
    <dbReference type="NCBI Taxonomy" id="188932"/>
    <lineage>
        <taxon>Bacteria</taxon>
        <taxon>Pseudomonadati</taxon>
        <taxon>Bacteroidota</taxon>
        <taxon>Sphingobacteriia</taxon>
        <taxon>Sphingobacteriales</taxon>
        <taxon>Sphingobacteriaceae</taxon>
        <taxon>Pedobacter</taxon>
    </lineage>
</organism>
<dbReference type="RefSeq" id="WP_184628307.1">
    <property type="nucleotide sequence ID" value="NZ_JACHCC010000012.1"/>
</dbReference>
<dbReference type="AlphaFoldDB" id="A0A7X0J6J8"/>
<proteinExistence type="predicted"/>
<dbReference type="Gene3D" id="3.30.2310.20">
    <property type="entry name" value="RelE-like"/>
    <property type="match status" value="1"/>
</dbReference>